<protein>
    <submittedName>
        <fullName evidence="3">Uncharacterized protein</fullName>
    </submittedName>
</protein>
<dbReference type="PANTHER" id="PTHR33119:SF1">
    <property type="entry name" value="FE2OG DIOXYGENASE DOMAIN-CONTAINING PROTEIN"/>
    <property type="match status" value="1"/>
</dbReference>
<dbReference type="AlphaFoldDB" id="A0A2U1J6W0"/>
<dbReference type="Proteomes" id="UP000245591">
    <property type="component" value="Unassembled WGS sequence"/>
</dbReference>
<dbReference type="Pfam" id="PF14033">
    <property type="entry name" value="DUF4246"/>
    <property type="match status" value="2"/>
</dbReference>
<feature type="domain" description="DUF4246" evidence="1">
    <location>
        <begin position="83"/>
        <end position="166"/>
    </location>
</feature>
<dbReference type="InterPro" id="IPR049207">
    <property type="entry name" value="DUF4246_N"/>
</dbReference>
<dbReference type="InterPro" id="IPR025340">
    <property type="entry name" value="DUF4246"/>
</dbReference>
<dbReference type="EMBL" id="MBFU01000287">
    <property type="protein sequence ID" value="PWA00801.1"/>
    <property type="molecule type" value="Genomic_DNA"/>
</dbReference>
<reference evidence="3 4" key="1">
    <citation type="journal article" date="2018" name="MBio">
        <title>Comparative Genomics Reveals the Core Gene Toolbox for the Fungus-Insect Symbiosis.</title>
        <authorList>
            <person name="Wang Y."/>
            <person name="Stata M."/>
            <person name="Wang W."/>
            <person name="Stajich J.E."/>
            <person name="White M.M."/>
            <person name="Moncalvo J.M."/>
        </authorList>
    </citation>
    <scope>NUCLEOTIDE SEQUENCE [LARGE SCALE GENOMIC DNA]</scope>
    <source>
        <strain evidence="3 4">AUS-126-30</strain>
    </source>
</reference>
<evidence type="ECO:0000313" key="3">
    <source>
        <dbReference type="EMBL" id="PWA00801.1"/>
    </source>
</evidence>
<keyword evidence="4" id="KW-1185">Reference proteome</keyword>
<gene>
    <name evidence="3" type="ORF">BB558_003134</name>
</gene>
<dbReference type="InterPro" id="IPR049192">
    <property type="entry name" value="DUF4246_C"/>
</dbReference>
<feature type="domain" description="DUF4246" evidence="1">
    <location>
        <begin position="282"/>
        <end position="644"/>
    </location>
</feature>
<feature type="domain" description="DUF4246" evidence="2">
    <location>
        <begin position="184"/>
        <end position="248"/>
    </location>
</feature>
<accession>A0A2U1J6W0</accession>
<evidence type="ECO:0000313" key="4">
    <source>
        <dbReference type="Proteomes" id="UP000245591"/>
    </source>
</evidence>
<evidence type="ECO:0000259" key="1">
    <source>
        <dbReference type="Pfam" id="PF14033"/>
    </source>
</evidence>
<comment type="caution">
    <text evidence="3">The sequence shown here is derived from an EMBL/GenBank/DDBJ whole genome shotgun (WGS) entry which is preliminary data.</text>
</comment>
<proteinExistence type="predicted"/>
<dbReference type="PANTHER" id="PTHR33119">
    <property type="entry name" value="IFI3P"/>
    <property type="match status" value="1"/>
</dbReference>
<feature type="domain" description="DUF4246" evidence="2">
    <location>
        <begin position="13"/>
        <end position="73"/>
    </location>
</feature>
<sequence>METTQLPPAMKKTKLTEIAKYSTPLTEGDCGDGCNVKTVFEQEILKVLAEIKNKPNCNKKIKNPEISERWIEELQPHFGEKVVNYAIDEALYYSDIFTGSLVPGAVDCTYIDDNCIPEELLNELKQNVAKLEDVTEHENDWHPVSDNQVLDLVHHFLYPVVFAVTFAFCFIDFFNMETTQLPPAMKKTKLTEIPKYPTPFYGGDYDTGYNVKTVFEQEILKVLAEIKNKPNWNKKIKNSEIRKKWIKELLSHFKEQVINYAIDEALYYSDIFTGSLVPGAVDCSYIDDDCIPEELLNELKENVAKLEDVPENEKDWHPGSDNQVLDLIHPSLYPVVFGRTRGITDDVSSTEVPKWDSVIGKGETKFVIPPEEDNEYLSEKYQWLPTEFDVDASGKVGILSYINNLHPEIHEKLYRTLEKIFEKFIPLFNNALTDSCEQNEKNDKLRIDEEDYDFESMGEYINRLRKEEAEKNGTEFVRDYYYSYDYKKLVTFPQDYKFNPESVPKNNVTVDLKGGVWHVEGMQNEEIVATGIYYYDQENVTDSYLAFRQCIREEEYMGYDNNTLEHVFNLASEDPLSQYLGEIKTMKNRMISFPNIYQHQVQDFELQDKTKPGYRKILCFFLINPNKRIYSTAHIPPQQLSWFEIELMKNKNKLNYQKISLALESVLESLSFARVHDYLYLESY</sequence>
<evidence type="ECO:0000259" key="2">
    <source>
        <dbReference type="Pfam" id="PF21666"/>
    </source>
</evidence>
<organism evidence="3 4">
    <name type="scientific">Smittium angustum</name>
    <dbReference type="NCBI Taxonomy" id="133377"/>
    <lineage>
        <taxon>Eukaryota</taxon>
        <taxon>Fungi</taxon>
        <taxon>Fungi incertae sedis</taxon>
        <taxon>Zoopagomycota</taxon>
        <taxon>Kickxellomycotina</taxon>
        <taxon>Harpellomycetes</taxon>
        <taxon>Harpellales</taxon>
        <taxon>Legeriomycetaceae</taxon>
        <taxon>Smittium</taxon>
    </lineage>
</organism>
<dbReference type="Pfam" id="PF21666">
    <property type="entry name" value="DUF4246_N"/>
    <property type="match status" value="2"/>
</dbReference>
<name>A0A2U1J6W0_SMIAN</name>